<evidence type="ECO:0000313" key="2">
    <source>
        <dbReference type="Proteomes" id="UP000198211"/>
    </source>
</evidence>
<proteinExistence type="predicted"/>
<dbReference type="EMBL" id="NBNE01009026">
    <property type="protein sequence ID" value="OWY98832.1"/>
    <property type="molecule type" value="Genomic_DNA"/>
</dbReference>
<keyword evidence="2" id="KW-1185">Reference proteome</keyword>
<name>A0A225V0M8_9STRA</name>
<organism evidence="1 2">
    <name type="scientific">Phytophthora megakarya</name>
    <dbReference type="NCBI Taxonomy" id="4795"/>
    <lineage>
        <taxon>Eukaryota</taxon>
        <taxon>Sar</taxon>
        <taxon>Stramenopiles</taxon>
        <taxon>Oomycota</taxon>
        <taxon>Peronosporomycetes</taxon>
        <taxon>Peronosporales</taxon>
        <taxon>Peronosporaceae</taxon>
        <taxon>Phytophthora</taxon>
    </lineage>
</organism>
<evidence type="ECO:0000313" key="1">
    <source>
        <dbReference type="EMBL" id="OWY98832.1"/>
    </source>
</evidence>
<accession>A0A225V0M8</accession>
<reference evidence="2" key="1">
    <citation type="submission" date="2017-03" db="EMBL/GenBank/DDBJ databases">
        <title>Phytopthora megakarya and P. palmivora, two closely related causual agents of cacao black pod achieved similar genome size and gene model numbers by different mechanisms.</title>
        <authorList>
            <person name="Ali S."/>
            <person name="Shao J."/>
            <person name="Larry D.J."/>
            <person name="Kronmiller B."/>
            <person name="Shen D."/>
            <person name="Strem M.D."/>
            <person name="Melnick R.L."/>
            <person name="Guiltinan M.J."/>
            <person name="Tyler B.M."/>
            <person name="Meinhardt L.W."/>
            <person name="Bailey B.A."/>
        </authorList>
    </citation>
    <scope>NUCLEOTIDE SEQUENCE [LARGE SCALE GENOMIC DNA]</scope>
    <source>
        <strain evidence="2">zdho120</strain>
    </source>
</reference>
<feature type="non-terminal residue" evidence="1">
    <location>
        <position position="155"/>
    </location>
</feature>
<sequence>MSRAANTVSSCYQHLEWREDALCVYFAHMKNDQRGVRPRDPRHVYANPIVPAICPILTLDPTDAHVFPGNDEYDRFRKILGRDQTLLQISNAVAQMQMTLGLIPCGKERRQFYSSGSTACPSAVAVHLRAGWSKGGVQDRYLRHDAAGDMFVGRT</sequence>
<dbReference type="OrthoDB" id="123138at2759"/>
<dbReference type="Proteomes" id="UP000198211">
    <property type="component" value="Unassembled WGS sequence"/>
</dbReference>
<dbReference type="AlphaFoldDB" id="A0A225V0M8"/>
<gene>
    <name evidence="1" type="ORF">PHMEG_00030295</name>
</gene>
<comment type="caution">
    <text evidence="1">The sequence shown here is derived from an EMBL/GenBank/DDBJ whole genome shotgun (WGS) entry which is preliminary data.</text>
</comment>
<protein>
    <submittedName>
        <fullName evidence="1">Uncharacterized protein</fullName>
    </submittedName>
</protein>